<feature type="transmembrane region" description="Helical" evidence="1">
    <location>
        <begin position="116"/>
        <end position="136"/>
    </location>
</feature>
<protein>
    <submittedName>
        <fullName evidence="2">Oligosaccharyl transferase complex</fullName>
    </submittedName>
</protein>
<dbReference type="Proteomes" id="UP001141327">
    <property type="component" value="Unassembled WGS sequence"/>
</dbReference>
<dbReference type="EMBL" id="JAPMOS010000025">
    <property type="protein sequence ID" value="KAJ4458809.1"/>
    <property type="molecule type" value="Genomic_DNA"/>
</dbReference>
<dbReference type="GO" id="GO:0016740">
    <property type="term" value="F:transferase activity"/>
    <property type="evidence" value="ECO:0007669"/>
    <property type="project" value="UniProtKB-KW"/>
</dbReference>
<comment type="caution">
    <text evidence="2">The sequence shown here is derived from an EMBL/GenBank/DDBJ whole genome shotgun (WGS) entry which is preliminary data.</text>
</comment>
<evidence type="ECO:0000313" key="2">
    <source>
        <dbReference type="EMBL" id="KAJ4458809.1"/>
    </source>
</evidence>
<dbReference type="PANTHER" id="PTHR13160">
    <property type="entry name" value="OLIGOSACCHARYLTRANSFERASE COMPLEX SUBUNIT OSTC"/>
    <property type="match status" value="1"/>
</dbReference>
<dbReference type="InterPro" id="IPR042416">
    <property type="entry name" value="OSTC"/>
</dbReference>
<gene>
    <name evidence="2" type="ORF">PAPYR_5328</name>
</gene>
<accession>A0ABQ8UNB0</accession>
<reference evidence="2" key="1">
    <citation type="journal article" date="2022" name="bioRxiv">
        <title>Genomics of Preaxostyla Flagellates Illuminates Evolutionary Transitions and the Path Towards Mitochondrial Loss.</title>
        <authorList>
            <person name="Novak L.V.F."/>
            <person name="Treitli S.C."/>
            <person name="Pyrih J."/>
            <person name="Halakuc P."/>
            <person name="Pipaliya S.V."/>
            <person name="Vacek V."/>
            <person name="Brzon O."/>
            <person name="Soukal P."/>
            <person name="Eme L."/>
            <person name="Dacks J.B."/>
            <person name="Karnkowska A."/>
            <person name="Elias M."/>
            <person name="Hampl V."/>
        </authorList>
    </citation>
    <scope>NUCLEOTIDE SEQUENCE</scope>
    <source>
        <strain evidence="2">RCP-MX</strain>
    </source>
</reference>
<keyword evidence="1" id="KW-0472">Membrane</keyword>
<evidence type="ECO:0000313" key="3">
    <source>
        <dbReference type="Proteomes" id="UP001141327"/>
    </source>
</evidence>
<keyword evidence="2" id="KW-0808">Transferase</keyword>
<proteinExistence type="predicted"/>
<keyword evidence="1" id="KW-1133">Transmembrane helix</keyword>
<organism evidence="2 3">
    <name type="scientific">Paratrimastix pyriformis</name>
    <dbReference type="NCBI Taxonomy" id="342808"/>
    <lineage>
        <taxon>Eukaryota</taxon>
        <taxon>Metamonada</taxon>
        <taxon>Preaxostyla</taxon>
        <taxon>Paratrimastigidae</taxon>
        <taxon>Paratrimastix</taxon>
    </lineage>
</organism>
<dbReference type="PANTHER" id="PTHR13160:SF4">
    <property type="entry name" value="OLIGOSACCHARYLTRANSFERASE COMPLEX SUBUNIT OSTC"/>
    <property type="match status" value="1"/>
</dbReference>
<keyword evidence="1" id="KW-0812">Transmembrane</keyword>
<evidence type="ECO:0000256" key="1">
    <source>
        <dbReference type="SAM" id="Phobius"/>
    </source>
</evidence>
<feature type="transmembrane region" description="Helical" evidence="1">
    <location>
        <begin position="89"/>
        <end position="110"/>
    </location>
</feature>
<keyword evidence="3" id="KW-1185">Reference proteome</keyword>
<sequence>MSLLNLCDTLVTLPYRHLYRCPNMRLRISASRPNPMLIFAVAVVSIYLILAGIVYDIIIEPPSVGSTQDPTTKAVGPVSVMKYRINGQYIIEGLSAGFFYILGGAAFIMMEKGTPIWLSSGLVAFLFASSFTLVFFRLKIPGYLH</sequence>
<feature type="transmembrane region" description="Helical" evidence="1">
    <location>
        <begin position="36"/>
        <end position="58"/>
    </location>
</feature>
<name>A0ABQ8UNB0_9EUKA</name>